<reference evidence="3" key="1">
    <citation type="journal article" date="2023" name="Mol. Phylogenet. Evol.">
        <title>Genome-scale phylogeny and comparative genomics of the fungal order Sordariales.</title>
        <authorList>
            <person name="Hensen N."/>
            <person name="Bonometti L."/>
            <person name="Westerberg I."/>
            <person name="Brannstrom I.O."/>
            <person name="Guillou S."/>
            <person name="Cros-Aarteil S."/>
            <person name="Calhoun S."/>
            <person name="Haridas S."/>
            <person name="Kuo A."/>
            <person name="Mondo S."/>
            <person name="Pangilinan J."/>
            <person name="Riley R."/>
            <person name="LaButti K."/>
            <person name="Andreopoulos B."/>
            <person name="Lipzen A."/>
            <person name="Chen C."/>
            <person name="Yan M."/>
            <person name="Daum C."/>
            <person name="Ng V."/>
            <person name="Clum A."/>
            <person name="Steindorff A."/>
            <person name="Ohm R.A."/>
            <person name="Martin F."/>
            <person name="Silar P."/>
            <person name="Natvig D.O."/>
            <person name="Lalanne C."/>
            <person name="Gautier V."/>
            <person name="Ament-Velasquez S.L."/>
            <person name="Kruys A."/>
            <person name="Hutchinson M.I."/>
            <person name="Powell A.J."/>
            <person name="Barry K."/>
            <person name="Miller A.N."/>
            <person name="Grigoriev I.V."/>
            <person name="Debuchy R."/>
            <person name="Gladieux P."/>
            <person name="Hiltunen Thoren M."/>
            <person name="Johannesson H."/>
        </authorList>
    </citation>
    <scope>NUCLEOTIDE SEQUENCE</scope>
    <source>
        <strain evidence="3">CBS 958.72</strain>
    </source>
</reference>
<feature type="domain" description="Aminoglycoside phosphotransferase" evidence="2">
    <location>
        <begin position="59"/>
        <end position="229"/>
    </location>
</feature>
<dbReference type="PANTHER" id="PTHR21310:SF54">
    <property type="entry name" value="AMINOGLYCOSIDE PHOSPHOTRANSFERASE DOMAIN-CONTAINING PROTEIN"/>
    <property type="match status" value="1"/>
</dbReference>
<dbReference type="Proteomes" id="UP001287356">
    <property type="component" value="Unassembled WGS sequence"/>
</dbReference>
<evidence type="ECO:0000313" key="3">
    <source>
        <dbReference type="EMBL" id="KAK3369364.1"/>
    </source>
</evidence>
<dbReference type="EMBL" id="JAULSN010000006">
    <property type="protein sequence ID" value="KAK3369364.1"/>
    <property type="molecule type" value="Genomic_DNA"/>
</dbReference>
<dbReference type="InterPro" id="IPR002575">
    <property type="entry name" value="Aminoglycoside_PTrfase"/>
</dbReference>
<evidence type="ECO:0000313" key="4">
    <source>
        <dbReference type="Proteomes" id="UP001287356"/>
    </source>
</evidence>
<accession>A0AAE0K3P7</accession>
<dbReference type="SUPFAM" id="SSF56112">
    <property type="entry name" value="Protein kinase-like (PK-like)"/>
    <property type="match status" value="1"/>
</dbReference>
<keyword evidence="4" id="KW-1185">Reference proteome</keyword>
<feature type="region of interest" description="Disordered" evidence="1">
    <location>
        <begin position="14"/>
        <end position="34"/>
    </location>
</feature>
<name>A0AAE0K3P7_9PEZI</name>
<dbReference type="AlphaFoldDB" id="A0AAE0K3P7"/>
<protein>
    <recommendedName>
        <fullName evidence="2">Aminoglycoside phosphotransferase domain-containing protein</fullName>
    </recommendedName>
</protein>
<dbReference type="InterPro" id="IPR011009">
    <property type="entry name" value="Kinase-like_dom_sf"/>
</dbReference>
<reference evidence="3" key="2">
    <citation type="submission" date="2023-06" db="EMBL/GenBank/DDBJ databases">
        <authorList>
            <consortium name="Lawrence Berkeley National Laboratory"/>
            <person name="Haridas S."/>
            <person name="Hensen N."/>
            <person name="Bonometti L."/>
            <person name="Westerberg I."/>
            <person name="Brannstrom I.O."/>
            <person name="Guillou S."/>
            <person name="Cros-Aarteil S."/>
            <person name="Calhoun S."/>
            <person name="Kuo A."/>
            <person name="Mondo S."/>
            <person name="Pangilinan J."/>
            <person name="Riley R."/>
            <person name="Labutti K."/>
            <person name="Andreopoulos B."/>
            <person name="Lipzen A."/>
            <person name="Chen C."/>
            <person name="Yanf M."/>
            <person name="Daum C."/>
            <person name="Ng V."/>
            <person name="Clum A."/>
            <person name="Steindorff A."/>
            <person name="Ohm R."/>
            <person name="Martin F."/>
            <person name="Silar P."/>
            <person name="Natvig D."/>
            <person name="Lalanne C."/>
            <person name="Gautier V."/>
            <person name="Ament-Velasquez S.L."/>
            <person name="Kruys A."/>
            <person name="Hutchinson M.I."/>
            <person name="Powell A.J."/>
            <person name="Barry K."/>
            <person name="Miller A.N."/>
            <person name="Grigoriev I.V."/>
            <person name="Debuchy R."/>
            <person name="Gladieux P."/>
            <person name="Thoren M.H."/>
            <person name="Johannesson H."/>
        </authorList>
    </citation>
    <scope>NUCLEOTIDE SEQUENCE</scope>
    <source>
        <strain evidence="3">CBS 958.72</strain>
    </source>
</reference>
<organism evidence="3 4">
    <name type="scientific">Lasiosphaeria ovina</name>
    <dbReference type="NCBI Taxonomy" id="92902"/>
    <lineage>
        <taxon>Eukaryota</taxon>
        <taxon>Fungi</taxon>
        <taxon>Dikarya</taxon>
        <taxon>Ascomycota</taxon>
        <taxon>Pezizomycotina</taxon>
        <taxon>Sordariomycetes</taxon>
        <taxon>Sordariomycetidae</taxon>
        <taxon>Sordariales</taxon>
        <taxon>Lasiosphaeriaceae</taxon>
        <taxon>Lasiosphaeria</taxon>
    </lineage>
</organism>
<dbReference type="PANTHER" id="PTHR21310">
    <property type="entry name" value="AMINOGLYCOSIDE PHOSPHOTRANSFERASE-RELATED-RELATED"/>
    <property type="match status" value="1"/>
</dbReference>
<proteinExistence type="predicted"/>
<sequence>MPLIPISDSTFITRHGAGTLPPPTQVRARAGADADNRRPRPVIFRDLGLVVKFGQDVTEIEAKTQQFVHKELQGTVPVPEVYGWEVDIKRGETYIYMALVAGNTLAAEWGNMTQKHKEVLCNQLRTMWWAWRHLQHPHPQVTGHYIGTLTRQPVRDVHLVENGKTIGPLDGDAAVGTFNNRCEIDLPTASAETVFTHDDINVFNIMVAREATGPKVVAVLDWAQSGWYPEYWESCKAFSTRLHPNKFSTELMDDWMLWLPQVLTQPNKVQRDKFSVFVSRHI</sequence>
<dbReference type="Pfam" id="PF01636">
    <property type="entry name" value="APH"/>
    <property type="match status" value="1"/>
</dbReference>
<gene>
    <name evidence="3" type="ORF">B0T24DRAFT_557353</name>
</gene>
<dbReference type="InterPro" id="IPR051678">
    <property type="entry name" value="AGP_Transferase"/>
</dbReference>
<evidence type="ECO:0000259" key="2">
    <source>
        <dbReference type="Pfam" id="PF01636"/>
    </source>
</evidence>
<comment type="caution">
    <text evidence="3">The sequence shown here is derived from an EMBL/GenBank/DDBJ whole genome shotgun (WGS) entry which is preliminary data.</text>
</comment>
<evidence type="ECO:0000256" key="1">
    <source>
        <dbReference type="SAM" id="MobiDB-lite"/>
    </source>
</evidence>